<evidence type="ECO:0000313" key="1">
    <source>
        <dbReference type="EMBL" id="PON69480.1"/>
    </source>
</evidence>
<name>A0A2P5D848_TREOI</name>
<sequence length="125" mass="14224">MLRLCHQYCLTFMHALSVVDLNPIFGFQKRDACRSSPSINPTILLADITNTKGKVVISNETTPQKQDLSIRLWTLVTLLVESSNGINREVVLLKPRLLTRRRLQSNPAKHHESYQLECVRLGESP</sequence>
<keyword evidence="2" id="KW-1185">Reference proteome</keyword>
<dbReference type="EMBL" id="JXTC01000288">
    <property type="protein sequence ID" value="PON69480.1"/>
    <property type="molecule type" value="Genomic_DNA"/>
</dbReference>
<gene>
    <name evidence="1" type="ORF">TorRG33x02_259060</name>
</gene>
<comment type="caution">
    <text evidence="1">The sequence shown here is derived from an EMBL/GenBank/DDBJ whole genome shotgun (WGS) entry which is preliminary data.</text>
</comment>
<reference evidence="2" key="1">
    <citation type="submission" date="2016-06" db="EMBL/GenBank/DDBJ databases">
        <title>Parallel loss of symbiosis genes in relatives of nitrogen-fixing non-legume Parasponia.</title>
        <authorList>
            <person name="Van Velzen R."/>
            <person name="Holmer R."/>
            <person name="Bu F."/>
            <person name="Rutten L."/>
            <person name="Van Zeijl A."/>
            <person name="Liu W."/>
            <person name="Santuari L."/>
            <person name="Cao Q."/>
            <person name="Sharma T."/>
            <person name="Shen D."/>
            <person name="Roswanjaya Y."/>
            <person name="Wardhani T."/>
            <person name="Kalhor M.S."/>
            <person name="Jansen J."/>
            <person name="Van den Hoogen J."/>
            <person name="Gungor B."/>
            <person name="Hartog M."/>
            <person name="Hontelez J."/>
            <person name="Verver J."/>
            <person name="Yang W.-C."/>
            <person name="Schijlen E."/>
            <person name="Repin R."/>
            <person name="Schilthuizen M."/>
            <person name="Schranz E."/>
            <person name="Heidstra R."/>
            <person name="Miyata K."/>
            <person name="Fedorova E."/>
            <person name="Kohlen W."/>
            <person name="Bisseling T."/>
            <person name="Smit S."/>
            <person name="Geurts R."/>
        </authorList>
    </citation>
    <scope>NUCLEOTIDE SEQUENCE [LARGE SCALE GENOMIC DNA]</scope>
    <source>
        <strain evidence="2">cv. RG33-2</strain>
    </source>
</reference>
<accession>A0A2P5D848</accession>
<organism evidence="1 2">
    <name type="scientific">Trema orientale</name>
    <name type="common">Charcoal tree</name>
    <name type="synonym">Celtis orientalis</name>
    <dbReference type="NCBI Taxonomy" id="63057"/>
    <lineage>
        <taxon>Eukaryota</taxon>
        <taxon>Viridiplantae</taxon>
        <taxon>Streptophyta</taxon>
        <taxon>Embryophyta</taxon>
        <taxon>Tracheophyta</taxon>
        <taxon>Spermatophyta</taxon>
        <taxon>Magnoliopsida</taxon>
        <taxon>eudicotyledons</taxon>
        <taxon>Gunneridae</taxon>
        <taxon>Pentapetalae</taxon>
        <taxon>rosids</taxon>
        <taxon>fabids</taxon>
        <taxon>Rosales</taxon>
        <taxon>Cannabaceae</taxon>
        <taxon>Trema</taxon>
    </lineage>
</organism>
<dbReference type="Proteomes" id="UP000237000">
    <property type="component" value="Unassembled WGS sequence"/>
</dbReference>
<dbReference type="InParanoid" id="A0A2P5D848"/>
<dbReference type="AlphaFoldDB" id="A0A2P5D848"/>
<proteinExistence type="predicted"/>
<evidence type="ECO:0000313" key="2">
    <source>
        <dbReference type="Proteomes" id="UP000237000"/>
    </source>
</evidence>
<protein>
    <submittedName>
        <fullName evidence="1">Uncharacterized protein</fullName>
    </submittedName>
</protein>
<dbReference type="OrthoDB" id="10476815at2759"/>